<dbReference type="InterPro" id="IPR038318">
    <property type="entry name" value="KdpD_sf"/>
</dbReference>
<dbReference type="GO" id="GO:0004673">
    <property type="term" value="F:protein histidine kinase activity"/>
    <property type="evidence" value="ECO:0007669"/>
    <property type="project" value="UniProtKB-EC"/>
</dbReference>
<comment type="catalytic activity">
    <reaction evidence="1">
        <text>ATP + protein L-histidine = ADP + protein N-phospho-L-histidine.</text>
        <dbReference type="EC" id="2.7.13.3"/>
    </reaction>
</comment>
<evidence type="ECO:0000256" key="4">
    <source>
        <dbReference type="ARBA" id="ARBA00022553"/>
    </source>
</evidence>
<feature type="domain" description="Histidine kinase" evidence="15">
    <location>
        <begin position="362"/>
        <end position="447"/>
    </location>
</feature>
<accession>A0ABW5AIT1</accession>
<evidence type="ECO:0000256" key="11">
    <source>
        <dbReference type="ARBA" id="ARBA00023012"/>
    </source>
</evidence>
<dbReference type="PANTHER" id="PTHR41523:SF8">
    <property type="entry name" value="ETHYLENE RESPONSE SENSOR PROTEIN"/>
    <property type="match status" value="1"/>
</dbReference>
<keyword evidence="8 18" id="KW-0418">Kinase</keyword>
<dbReference type="InterPro" id="IPR036890">
    <property type="entry name" value="HATPase_C_sf"/>
</dbReference>
<dbReference type="SMART" id="SM00091">
    <property type="entry name" value="PAS"/>
    <property type="match status" value="1"/>
</dbReference>
<keyword evidence="6 14" id="KW-0812">Transmembrane</keyword>
<keyword evidence="19" id="KW-1185">Reference proteome</keyword>
<evidence type="ECO:0000256" key="8">
    <source>
        <dbReference type="ARBA" id="ARBA00022777"/>
    </source>
</evidence>
<feature type="domain" description="PAS" evidence="16">
    <location>
        <begin position="125"/>
        <end position="170"/>
    </location>
</feature>
<dbReference type="RefSeq" id="WP_378478030.1">
    <property type="nucleotide sequence ID" value="NZ_JBHUIW010000012.1"/>
</dbReference>
<evidence type="ECO:0000256" key="1">
    <source>
        <dbReference type="ARBA" id="ARBA00000085"/>
    </source>
</evidence>
<dbReference type="PRINTS" id="PR00344">
    <property type="entry name" value="BCTRLSENSOR"/>
</dbReference>
<name>A0ABW5AIT1_9BRAD</name>
<gene>
    <name evidence="18" type="ORF">ACFSOX_11910</name>
</gene>
<evidence type="ECO:0000256" key="13">
    <source>
        <dbReference type="ARBA" id="ARBA00023136"/>
    </source>
</evidence>
<keyword evidence="5 18" id="KW-0808">Transferase</keyword>
<evidence type="ECO:0000256" key="6">
    <source>
        <dbReference type="ARBA" id="ARBA00022692"/>
    </source>
</evidence>
<feature type="transmembrane region" description="Helical" evidence="14">
    <location>
        <begin position="45"/>
        <end position="75"/>
    </location>
</feature>
<evidence type="ECO:0000256" key="5">
    <source>
        <dbReference type="ARBA" id="ARBA00022679"/>
    </source>
</evidence>
<dbReference type="InterPro" id="IPR003594">
    <property type="entry name" value="HATPase_dom"/>
</dbReference>
<dbReference type="Gene3D" id="1.20.120.620">
    <property type="entry name" value="Backbone structure of the membrane domain of e. Coli histidine kinase receptor kdpd"/>
    <property type="match status" value="1"/>
</dbReference>
<evidence type="ECO:0000259" key="17">
    <source>
        <dbReference type="PROSITE" id="PS50113"/>
    </source>
</evidence>
<proteinExistence type="predicted"/>
<dbReference type="SUPFAM" id="SSF55874">
    <property type="entry name" value="ATPase domain of HSP90 chaperone/DNA topoisomerase II/histidine kinase"/>
    <property type="match status" value="1"/>
</dbReference>
<dbReference type="CDD" id="cd00130">
    <property type="entry name" value="PAS"/>
    <property type="match status" value="1"/>
</dbReference>
<dbReference type="Pfam" id="PF02518">
    <property type="entry name" value="HATPase_c"/>
    <property type="match status" value="1"/>
</dbReference>
<evidence type="ECO:0000313" key="18">
    <source>
        <dbReference type="EMBL" id="MFD2182858.1"/>
    </source>
</evidence>
<comment type="subcellular location">
    <subcellularLocation>
        <location evidence="2">Membrane</location>
        <topology evidence="2">Multi-pass membrane protein</topology>
    </subcellularLocation>
</comment>
<evidence type="ECO:0000256" key="7">
    <source>
        <dbReference type="ARBA" id="ARBA00022741"/>
    </source>
</evidence>
<dbReference type="Gene3D" id="3.30.565.10">
    <property type="entry name" value="Histidine kinase-like ATPase, C-terminal domain"/>
    <property type="match status" value="1"/>
</dbReference>
<dbReference type="InterPro" id="IPR035965">
    <property type="entry name" value="PAS-like_dom_sf"/>
</dbReference>
<dbReference type="InterPro" id="IPR011495">
    <property type="entry name" value="Sig_transdc_His_kin_sub2_dim/P"/>
</dbReference>
<evidence type="ECO:0000313" key="19">
    <source>
        <dbReference type="Proteomes" id="UP001597314"/>
    </source>
</evidence>
<keyword evidence="10 14" id="KW-1133">Transmembrane helix</keyword>
<dbReference type="InterPro" id="IPR025201">
    <property type="entry name" value="KdpD_TM"/>
</dbReference>
<keyword evidence="11" id="KW-0902">Two-component regulatory system</keyword>
<dbReference type="Pfam" id="PF07568">
    <property type="entry name" value="HisKA_2"/>
    <property type="match status" value="1"/>
</dbReference>
<keyword evidence="9" id="KW-0067">ATP-binding</keyword>
<evidence type="ECO:0000256" key="14">
    <source>
        <dbReference type="SAM" id="Phobius"/>
    </source>
</evidence>
<dbReference type="EMBL" id="JBHUIW010000012">
    <property type="protein sequence ID" value="MFD2182858.1"/>
    <property type="molecule type" value="Genomic_DNA"/>
</dbReference>
<dbReference type="InterPro" id="IPR000014">
    <property type="entry name" value="PAS"/>
</dbReference>
<dbReference type="PROSITE" id="PS50109">
    <property type="entry name" value="HIS_KIN"/>
    <property type="match status" value="1"/>
</dbReference>
<dbReference type="InterPro" id="IPR004358">
    <property type="entry name" value="Sig_transdc_His_kin-like_C"/>
</dbReference>
<feature type="transmembrane region" description="Helical" evidence="14">
    <location>
        <begin position="95"/>
        <end position="112"/>
    </location>
</feature>
<comment type="caution">
    <text evidence="18">The sequence shown here is derived from an EMBL/GenBank/DDBJ whole genome shotgun (WGS) entry which is preliminary data.</text>
</comment>
<feature type="domain" description="PAC" evidence="17">
    <location>
        <begin position="194"/>
        <end position="246"/>
    </location>
</feature>
<dbReference type="Pfam" id="PF00989">
    <property type="entry name" value="PAS"/>
    <property type="match status" value="1"/>
</dbReference>
<evidence type="ECO:0000256" key="3">
    <source>
        <dbReference type="ARBA" id="ARBA00012438"/>
    </source>
</evidence>
<keyword evidence="4" id="KW-0597">Phosphoprotein</keyword>
<dbReference type="PROSITE" id="PS50113">
    <property type="entry name" value="PAC"/>
    <property type="match status" value="1"/>
</dbReference>
<protein>
    <recommendedName>
        <fullName evidence="3">histidine kinase</fullName>
        <ecNumber evidence="3">2.7.13.3</ecNumber>
    </recommendedName>
</protein>
<sequence>MHRDLGRAFVAVAWAVFVGAAAVAMAAGLRVLLGLVLSTDLSFTAILPAVVVAALAGGLGAGLVAGVLGGIVAQWAFVEPYFQFVAPTFREVGNLIAYAILCALVLWATGVYDRARRRAEANAAAAARLASVVTNSVDAIVGFDRDGMVEDWNAGAERLFGYAADEIVGRPATTLFEDDAGRDGAGKLLAREQARFTTRGIAKDGRRVEIAVTTGPVHLADGTWIGVAAIARDIGPEAAAERALREANRRNVALLSEGHQRMRGVLQMVGGLAHVCSRAAEPEAARVAIVALERRIETVTRIHDQLHRIEEHGSVEVGAALRRLIGDMIGLAGRPADMEIVGTSEVRLASDVALAVTFAATELVANALTHAGSVRPGVRVRCSREAGALVVVVTDDGPGLPAGFETSRARGLGLRMAESAVERLGGTLRQLPQDVGAAFEVRVPIGE</sequence>
<evidence type="ECO:0000259" key="16">
    <source>
        <dbReference type="PROSITE" id="PS50112"/>
    </source>
</evidence>
<dbReference type="SMART" id="SM00387">
    <property type="entry name" value="HATPase_c"/>
    <property type="match status" value="1"/>
</dbReference>
<evidence type="ECO:0000256" key="12">
    <source>
        <dbReference type="ARBA" id="ARBA00023026"/>
    </source>
</evidence>
<keyword evidence="13 14" id="KW-0472">Membrane</keyword>
<dbReference type="InterPro" id="IPR013767">
    <property type="entry name" value="PAS_fold"/>
</dbReference>
<dbReference type="Gene3D" id="3.30.450.20">
    <property type="entry name" value="PAS domain"/>
    <property type="match status" value="1"/>
</dbReference>
<evidence type="ECO:0000256" key="2">
    <source>
        <dbReference type="ARBA" id="ARBA00004141"/>
    </source>
</evidence>
<dbReference type="InterPro" id="IPR005467">
    <property type="entry name" value="His_kinase_dom"/>
</dbReference>
<dbReference type="SUPFAM" id="SSF55785">
    <property type="entry name" value="PYP-like sensor domain (PAS domain)"/>
    <property type="match status" value="1"/>
</dbReference>
<feature type="transmembrane region" description="Helical" evidence="14">
    <location>
        <begin position="12"/>
        <end position="33"/>
    </location>
</feature>
<dbReference type="Pfam" id="PF13493">
    <property type="entry name" value="DUF4118"/>
    <property type="match status" value="1"/>
</dbReference>
<evidence type="ECO:0000259" key="15">
    <source>
        <dbReference type="PROSITE" id="PS50109"/>
    </source>
</evidence>
<dbReference type="NCBIfam" id="TIGR00229">
    <property type="entry name" value="sensory_box"/>
    <property type="match status" value="1"/>
</dbReference>
<dbReference type="PROSITE" id="PS50112">
    <property type="entry name" value="PAS"/>
    <property type="match status" value="1"/>
</dbReference>
<reference evidence="19" key="1">
    <citation type="journal article" date="2019" name="Int. J. Syst. Evol. Microbiol.">
        <title>The Global Catalogue of Microorganisms (GCM) 10K type strain sequencing project: providing services to taxonomists for standard genome sequencing and annotation.</title>
        <authorList>
            <consortium name="The Broad Institute Genomics Platform"/>
            <consortium name="The Broad Institute Genome Sequencing Center for Infectious Disease"/>
            <person name="Wu L."/>
            <person name="Ma J."/>
        </authorList>
    </citation>
    <scope>NUCLEOTIDE SEQUENCE [LARGE SCALE GENOMIC DNA]</scope>
    <source>
        <strain evidence="19">CGMCC 1.6774</strain>
    </source>
</reference>
<dbReference type="Proteomes" id="UP001597314">
    <property type="component" value="Unassembled WGS sequence"/>
</dbReference>
<evidence type="ECO:0000256" key="10">
    <source>
        <dbReference type="ARBA" id="ARBA00022989"/>
    </source>
</evidence>
<keyword evidence="12" id="KW-0843">Virulence</keyword>
<evidence type="ECO:0000256" key="9">
    <source>
        <dbReference type="ARBA" id="ARBA00022840"/>
    </source>
</evidence>
<organism evidence="18 19">
    <name type="scientific">Rhodoplanes azumiensis</name>
    <dbReference type="NCBI Taxonomy" id="1897628"/>
    <lineage>
        <taxon>Bacteria</taxon>
        <taxon>Pseudomonadati</taxon>
        <taxon>Pseudomonadota</taxon>
        <taxon>Alphaproteobacteria</taxon>
        <taxon>Hyphomicrobiales</taxon>
        <taxon>Nitrobacteraceae</taxon>
        <taxon>Rhodoplanes</taxon>
    </lineage>
</organism>
<dbReference type="InterPro" id="IPR000700">
    <property type="entry name" value="PAS-assoc_C"/>
</dbReference>
<dbReference type="EC" id="2.7.13.3" evidence="3"/>
<keyword evidence="7" id="KW-0547">Nucleotide-binding</keyword>
<dbReference type="PANTHER" id="PTHR41523">
    <property type="entry name" value="TWO-COMPONENT SYSTEM SENSOR PROTEIN"/>
    <property type="match status" value="1"/>
</dbReference>